<dbReference type="Proteomes" id="UP000014500">
    <property type="component" value="Unassembled WGS sequence"/>
</dbReference>
<keyword evidence="2" id="KW-1185">Reference proteome</keyword>
<evidence type="ECO:0000313" key="2">
    <source>
        <dbReference type="Proteomes" id="UP000014500"/>
    </source>
</evidence>
<evidence type="ECO:0000313" key="1">
    <source>
        <dbReference type="EnsemblMetazoa" id="SMAR012050-PA"/>
    </source>
</evidence>
<dbReference type="AlphaFoldDB" id="T1JE14"/>
<reference evidence="2" key="1">
    <citation type="submission" date="2011-05" db="EMBL/GenBank/DDBJ databases">
        <authorList>
            <person name="Richards S.R."/>
            <person name="Qu J."/>
            <person name="Jiang H."/>
            <person name="Jhangiani S.N."/>
            <person name="Agravi P."/>
            <person name="Goodspeed R."/>
            <person name="Gross S."/>
            <person name="Mandapat C."/>
            <person name="Jackson L."/>
            <person name="Mathew T."/>
            <person name="Pu L."/>
            <person name="Thornton R."/>
            <person name="Saada N."/>
            <person name="Wilczek-Boney K.B."/>
            <person name="Lee S."/>
            <person name="Kovar C."/>
            <person name="Wu Y."/>
            <person name="Scherer S.E."/>
            <person name="Worley K.C."/>
            <person name="Muzny D.M."/>
            <person name="Gibbs R."/>
        </authorList>
    </citation>
    <scope>NUCLEOTIDE SEQUENCE</scope>
    <source>
        <strain evidence="2">Brora</strain>
    </source>
</reference>
<protein>
    <submittedName>
        <fullName evidence="1">Uncharacterized protein</fullName>
    </submittedName>
</protein>
<organism evidence="1 2">
    <name type="scientific">Strigamia maritima</name>
    <name type="common">European centipede</name>
    <name type="synonym">Geophilus maritimus</name>
    <dbReference type="NCBI Taxonomy" id="126957"/>
    <lineage>
        <taxon>Eukaryota</taxon>
        <taxon>Metazoa</taxon>
        <taxon>Ecdysozoa</taxon>
        <taxon>Arthropoda</taxon>
        <taxon>Myriapoda</taxon>
        <taxon>Chilopoda</taxon>
        <taxon>Pleurostigmophora</taxon>
        <taxon>Geophilomorpha</taxon>
        <taxon>Linotaeniidae</taxon>
        <taxon>Strigamia</taxon>
    </lineage>
</organism>
<name>T1JE14_STRMM</name>
<accession>T1JE14</accession>
<dbReference type="EMBL" id="JH432114">
    <property type="status" value="NOT_ANNOTATED_CDS"/>
    <property type="molecule type" value="Genomic_DNA"/>
</dbReference>
<dbReference type="HOGENOM" id="CLU_1470011_0_0_1"/>
<proteinExistence type="predicted"/>
<sequence>MDQHLKLKENVSLWILQTNIGIQIMLKRHNYNQLPVRGRNGGSVGEFADRWFARIFKPVKGPIISPASTTWCNEQTFASVMVRSWETTTEKHTFLHSRKFSVGISAKWELSIREIGVDKLGLGELRLNKKKMHFNPIEVLSQMWIIYLPFLFEWKKKKKPFQTLRNALHGRTVCDLLYETENEI</sequence>
<reference evidence="1" key="2">
    <citation type="submission" date="2015-02" db="UniProtKB">
        <authorList>
            <consortium name="EnsemblMetazoa"/>
        </authorList>
    </citation>
    <scope>IDENTIFICATION</scope>
</reference>
<dbReference type="EnsemblMetazoa" id="SMAR012050-RA">
    <property type="protein sequence ID" value="SMAR012050-PA"/>
    <property type="gene ID" value="SMAR012050"/>
</dbReference>